<dbReference type="EMBL" id="PDSL01000041">
    <property type="protein sequence ID" value="PIE32854.1"/>
    <property type="molecule type" value="Genomic_DNA"/>
</dbReference>
<dbReference type="InterPro" id="IPR002903">
    <property type="entry name" value="RsmH"/>
</dbReference>
<dbReference type="GO" id="GO:0005737">
    <property type="term" value="C:cytoplasm"/>
    <property type="evidence" value="ECO:0007669"/>
    <property type="project" value="UniProtKB-SubCell"/>
</dbReference>
<sequence>MAFIHDPVMVDEIVEVFETVPSGVVLDATLGGGGHSEALLRSRPDLSILGLDRDGTALNAATKRLADFGDRLMTHKCRFDDLDEALDAHSIDRLSGAFFDLGVSSPQLDRAERGFSYRLEGPVDMRMDTEAPRSAADLVNTMSPAELARVLRTYGDERYAARIATAIVDARPITTTTQLAEVVTSAIPAPARRSGRHPAARTFQALRIETNGELDALPVALDAAIAALVPGGRVAVLSYHSGEDRIAKDRIRHATTGGCECPPELPCGCGAVATLRRVRFPKRATPAEVDRNRRASSARLRVAEKRGEVN</sequence>
<dbReference type="Proteomes" id="UP000230914">
    <property type="component" value="Unassembled WGS sequence"/>
</dbReference>
<accession>A0A2G6KB36</accession>
<organism evidence="7 8">
    <name type="scientific">Ilumatobacter coccineus</name>
    <dbReference type="NCBI Taxonomy" id="467094"/>
    <lineage>
        <taxon>Bacteria</taxon>
        <taxon>Bacillati</taxon>
        <taxon>Actinomycetota</taxon>
        <taxon>Acidimicrobiia</taxon>
        <taxon>Acidimicrobiales</taxon>
        <taxon>Ilumatobacteraceae</taxon>
        <taxon>Ilumatobacter</taxon>
    </lineage>
</organism>
<comment type="similarity">
    <text evidence="1 6">Belongs to the methyltransferase superfamily. RsmH family.</text>
</comment>
<evidence type="ECO:0000313" key="8">
    <source>
        <dbReference type="Proteomes" id="UP000230914"/>
    </source>
</evidence>
<dbReference type="EC" id="2.1.1.199" evidence="6"/>
<evidence type="ECO:0000256" key="1">
    <source>
        <dbReference type="ARBA" id="ARBA00010396"/>
    </source>
</evidence>
<reference evidence="7 8" key="1">
    <citation type="submission" date="2017-10" db="EMBL/GenBank/DDBJ databases">
        <title>Novel microbial diversity and functional potential in the marine mammal oral microbiome.</title>
        <authorList>
            <person name="Dudek N.K."/>
            <person name="Sun C.L."/>
            <person name="Burstein D."/>
            <person name="Kantor R.S."/>
            <person name="Aliaga Goltsman D.S."/>
            <person name="Bik E.M."/>
            <person name="Thomas B.C."/>
            <person name="Banfield J.F."/>
            <person name="Relman D.A."/>
        </authorList>
    </citation>
    <scope>NUCLEOTIDE SEQUENCE [LARGE SCALE GENOMIC DNA]</scope>
    <source>
        <strain evidence="7">DOLJORAL78_61_10</strain>
    </source>
</reference>
<evidence type="ECO:0000256" key="6">
    <source>
        <dbReference type="HAMAP-Rule" id="MF_01007"/>
    </source>
</evidence>
<dbReference type="Gene3D" id="3.40.50.150">
    <property type="entry name" value="Vaccinia Virus protein VP39"/>
    <property type="match status" value="1"/>
</dbReference>
<dbReference type="InterPro" id="IPR023397">
    <property type="entry name" value="SAM-dep_MeTrfase_MraW_recog"/>
</dbReference>
<dbReference type="InterPro" id="IPR029063">
    <property type="entry name" value="SAM-dependent_MTases_sf"/>
</dbReference>
<gene>
    <name evidence="6" type="primary">rsmH</name>
    <name evidence="7" type="ORF">CSA55_02850</name>
</gene>
<evidence type="ECO:0000256" key="4">
    <source>
        <dbReference type="ARBA" id="ARBA00022679"/>
    </source>
</evidence>
<protein>
    <recommendedName>
        <fullName evidence="6">Ribosomal RNA small subunit methyltransferase H</fullName>
        <ecNumber evidence="6">2.1.1.199</ecNumber>
    </recommendedName>
    <alternativeName>
        <fullName evidence="6">16S rRNA m(4)C1402 methyltransferase</fullName>
    </alternativeName>
    <alternativeName>
        <fullName evidence="6">rRNA (cytosine-N(4)-)-methyltransferase RsmH</fullName>
    </alternativeName>
</protein>
<comment type="caution">
    <text evidence="7">The sequence shown here is derived from an EMBL/GenBank/DDBJ whole genome shotgun (WGS) entry which is preliminary data.</text>
</comment>
<feature type="binding site" evidence="6">
    <location>
        <position position="100"/>
    </location>
    <ligand>
        <name>S-adenosyl-L-methionine</name>
        <dbReference type="ChEBI" id="CHEBI:59789"/>
    </ligand>
</feature>
<keyword evidence="4 6" id="KW-0808">Transferase</keyword>
<dbReference type="Pfam" id="PF01795">
    <property type="entry name" value="Methyltransf_5"/>
    <property type="match status" value="1"/>
</dbReference>
<keyword evidence="6" id="KW-0963">Cytoplasm</keyword>
<dbReference type="HAMAP" id="MF_01007">
    <property type="entry name" value="16SrRNA_methyltr_H"/>
    <property type="match status" value="1"/>
</dbReference>
<evidence type="ECO:0000256" key="5">
    <source>
        <dbReference type="ARBA" id="ARBA00022691"/>
    </source>
</evidence>
<keyword evidence="5 6" id="KW-0949">S-adenosyl-L-methionine</keyword>
<dbReference type="Gene3D" id="1.10.150.170">
    <property type="entry name" value="Putative methyltransferase TM0872, insert domain"/>
    <property type="match status" value="1"/>
</dbReference>
<evidence type="ECO:0000256" key="3">
    <source>
        <dbReference type="ARBA" id="ARBA00022603"/>
    </source>
</evidence>
<evidence type="ECO:0000256" key="2">
    <source>
        <dbReference type="ARBA" id="ARBA00022552"/>
    </source>
</evidence>
<keyword evidence="3 6" id="KW-0489">Methyltransferase</keyword>
<name>A0A2G6KB36_9ACTN</name>
<dbReference type="NCBIfam" id="TIGR00006">
    <property type="entry name" value="16S rRNA (cytosine(1402)-N(4))-methyltransferase RsmH"/>
    <property type="match status" value="1"/>
</dbReference>
<dbReference type="PANTHER" id="PTHR11265">
    <property type="entry name" value="S-ADENOSYL-METHYLTRANSFERASE MRAW"/>
    <property type="match status" value="1"/>
</dbReference>
<dbReference type="SUPFAM" id="SSF53335">
    <property type="entry name" value="S-adenosyl-L-methionine-dependent methyltransferases"/>
    <property type="match status" value="1"/>
</dbReference>
<dbReference type="PANTHER" id="PTHR11265:SF0">
    <property type="entry name" value="12S RRNA N4-METHYLCYTIDINE METHYLTRANSFERASE"/>
    <property type="match status" value="1"/>
</dbReference>
<keyword evidence="2 6" id="KW-0698">rRNA processing</keyword>
<dbReference type="GO" id="GO:0070475">
    <property type="term" value="P:rRNA base methylation"/>
    <property type="evidence" value="ECO:0007669"/>
    <property type="project" value="UniProtKB-UniRule"/>
</dbReference>
<dbReference type="SUPFAM" id="SSF81799">
    <property type="entry name" value="Putative methyltransferase TM0872, insert domain"/>
    <property type="match status" value="1"/>
</dbReference>
<comment type="function">
    <text evidence="6">Specifically methylates the N4 position of cytidine in position 1402 (C1402) of 16S rRNA.</text>
</comment>
<dbReference type="AlphaFoldDB" id="A0A2G6KB36"/>
<feature type="binding site" evidence="6">
    <location>
        <position position="52"/>
    </location>
    <ligand>
        <name>S-adenosyl-L-methionine</name>
        <dbReference type="ChEBI" id="CHEBI:59789"/>
    </ligand>
</feature>
<feature type="binding site" evidence="6">
    <location>
        <position position="107"/>
    </location>
    <ligand>
        <name>S-adenosyl-L-methionine</name>
        <dbReference type="ChEBI" id="CHEBI:59789"/>
    </ligand>
</feature>
<comment type="subcellular location">
    <subcellularLocation>
        <location evidence="6">Cytoplasm</location>
    </subcellularLocation>
</comment>
<dbReference type="PIRSF" id="PIRSF004486">
    <property type="entry name" value="MraW"/>
    <property type="match status" value="1"/>
</dbReference>
<feature type="binding site" evidence="6">
    <location>
        <position position="79"/>
    </location>
    <ligand>
        <name>S-adenosyl-L-methionine</name>
        <dbReference type="ChEBI" id="CHEBI:59789"/>
    </ligand>
</feature>
<comment type="catalytic activity">
    <reaction evidence="6">
        <text>cytidine(1402) in 16S rRNA + S-adenosyl-L-methionine = N(4)-methylcytidine(1402) in 16S rRNA + S-adenosyl-L-homocysteine + H(+)</text>
        <dbReference type="Rhea" id="RHEA:42928"/>
        <dbReference type="Rhea" id="RHEA-COMP:10286"/>
        <dbReference type="Rhea" id="RHEA-COMP:10287"/>
        <dbReference type="ChEBI" id="CHEBI:15378"/>
        <dbReference type="ChEBI" id="CHEBI:57856"/>
        <dbReference type="ChEBI" id="CHEBI:59789"/>
        <dbReference type="ChEBI" id="CHEBI:74506"/>
        <dbReference type="ChEBI" id="CHEBI:82748"/>
        <dbReference type="EC" id="2.1.1.199"/>
    </reaction>
</comment>
<evidence type="ECO:0000313" key="7">
    <source>
        <dbReference type="EMBL" id="PIE32854.1"/>
    </source>
</evidence>
<dbReference type="GO" id="GO:0071424">
    <property type="term" value="F:rRNA (cytosine-N4-)-methyltransferase activity"/>
    <property type="evidence" value="ECO:0007669"/>
    <property type="project" value="UniProtKB-UniRule"/>
</dbReference>
<proteinExistence type="inferred from homology"/>
<feature type="binding site" evidence="6">
    <location>
        <begin position="33"/>
        <end position="35"/>
    </location>
    <ligand>
        <name>S-adenosyl-L-methionine</name>
        <dbReference type="ChEBI" id="CHEBI:59789"/>
    </ligand>
</feature>